<name>A0A1V3IM70_9PAST</name>
<keyword evidence="5" id="KW-1185">Reference proteome</keyword>
<gene>
    <name evidence="4" type="ORF">BKK50_06425</name>
</gene>
<dbReference type="PANTHER" id="PTHR30543:SF21">
    <property type="entry name" value="NAD(P)H-DEPENDENT FMN REDUCTASE LOT6"/>
    <property type="match status" value="1"/>
</dbReference>
<dbReference type="SUPFAM" id="SSF52218">
    <property type="entry name" value="Flavoproteins"/>
    <property type="match status" value="1"/>
</dbReference>
<dbReference type="AlphaFoldDB" id="A0A1V3IM70"/>
<dbReference type="InterPro" id="IPR050712">
    <property type="entry name" value="NAD(P)H-dep_reductase"/>
</dbReference>
<keyword evidence="2" id="KW-0285">Flavoprotein</keyword>
<evidence type="ECO:0000256" key="1">
    <source>
        <dbReference type="ARBA" id="ARBA00001917"/>
    </source>
</evidence>
<dbReference type="InterPro" id="IPR005025">
    <property type="entry name" value="FMN_Rdtase-like_dom"/>
</dbReference>
<dbReference type="PANTHER" id="PTHR30543">
    <property type="entry name" value="CHROMATE REDUCTASE"/>
    <property type="match status" value="1"/>
</dbReference>
<dbReference type="Pfam" id="PF03358">
    <property type="entry name" value="FMN_red"/>
    <property type="match status" value="1"/>
</dbReference>
<evidence type="ECO:0000313" key="5">
    <source>
        <dbReference type="Proteomes" id="UP000189433"/>
    </source>
</evidence>
<comment type="cofactor">
    <cofactor evidence="1">
        <name>FMN</name>
        <dbReference type="ChEBI" id="CHEBI:58210"/>
    </cofactor>
</comment>
<evidence type="ECO:0000259" key="3">
    <source>
        <dbReference type="Pfam" id="PF03358"/>
    </source>
</evidence>
<evidence type="ECO:0000313" key="4">
    <source>
        <dbReference type="EMBL" id="OOF42670.1"/>
    </source>
</evidence>
<dbReference type="Proteomes" id="UP000189433">
    <property type="component" value="Unassembled WGS sequence"/>
</dbReference>
<dbReference type="InterPro" id="IPR029039">
    <property type="entry name" value="Flavoprotein-like_sf"/>
</dbReference>
<accession>A0A1V3IM70</accession>
<reference evidence="4 5" key="1">
    <citation type="submission" date="2016-10" db="EMBL/GenBank/DDBJ databases">
        <title>Rodentibacter gen. nov. and new species.</title>
        <authorList>
            <person name="Christensen H."/>
        </authorList>
    </citation>
    <scope>NUCLEOTIDE SEQUENCE [LARGE SCALE GENOMIC DNA]</scope>
    <source>
        <strain evidence="4 5">CCUG17206</strain>
    </source>
</reference>
<dbReference type="EMBL" id="MLHJ01000054">
    <property type="protein sequence ID" value="OOF42670.1"/>
    <property type="molecule type" value="Genomic_DNA"/>
</dbReference>
<feature type="domain" description="NADPH-dependent FMN reductase-like" evidence="3">
    <location>
        <begin position="2"/>
        <end position="146"/>
    </location>
</feature>
<dbReference type="STRING" id="1908260.BKK50_06425"/>
<dbReference type="GO" id="GO:0016491">
    <property type="term" value="F:oxidoreductase activity"/>
    <property type="evidence" value="ECO:0007669"/>
    <property type="project" value="InterPro"/>
</dbReference>
<protein>
    <submittedName>
        <fullName evidence="4">NADPH-dependent FMN reductase</fullName>
    </submittedName>
</protein>
<evidence type="ECO:0000256" key="2">
    <source>
        <dbReference type="ARBA" id="ARBA00022643"/>
    </source>
</evidence>
<dbReference type="GO" id="GO:0005829">
    <property type="term" value="C:cytosol"/>
    <property type="evidence" value="ECO:0007669"/>
    <property type="project" value="TreeGrafter"/>
</dbReference>
<proteinExistence type="predicted"/>
<organism evidence="4 5">
    <name type="scientific">Rodentibacter rarus</name>
    <dbReference type="NCBI Taxonomy" id="1908260"/>
    <lineage>
        <taxon>Bacteria</taxon>
        <taxon>Pseudomonadati</taxon>
        <taxon>Pseudomonadota</taxon>
        <taxon>Gammaproteobacteria</taxon>
        <taxon>Pasteurellales</taxon>
        <taxon>Pasteurellaceae</taxon>
        <taxon>Rodentibacter</taxon>
    </lineage>
</organism>
<dbReference type="RefSeq" id="WP_077416491.1">
    <property type="nucleotide sequence ID" value="NZ_MLHI01000038.1"/>
</dbReference>
<dbReference type="GO" id="GO:0010181">
    <property type="term" value="F:FMN binding"/>
    <property type="evidence" value="ECO:0007669"/>
    <property type="project" value="TreeGrafter"/>
</dbReference>
<keyword evidence="2" id="KW-0288">FMN</keyword>
<comment type="caution">
    <text evidence="4">The sequence shown here is derived from an EMBL/GenBank/DDBJ whole genome shotgun (WGS) entry which is preliminary data.</text>
</comment>
<sequence length="171" mass="18728">MTKIAFIVGSLSQQSINRNVANEILKNAPQGIEIEEVQINDLPLYTQDLDSQSIPAYDRVRQQIKEAAAVLIVSPEHNRSVPAALKNVIDIATRPFGQNVWTNKKVAIVTASPGAYGGINSGVDLRKIMHAVGANVLNQPEVYLSRAGLEIDERTAGFLAKFANVFFQWAE</sequence>
<dbReference type="Gene3D" id="3.40.50.360">
    <property type="match status" value="1"/>
</dbReference>
<dbReference type="OrthoDB" id="9812295at2"/>